<comment type="similarity">
    <text evidence="2">Belongs to the SusD family.</text>
</comment>
<dbReference type="SUPFAM" id="SSF48452">
    <property type="entry name" value="TPR-like"/>
    <property type="match status" value="1"/>
</dbReference>
<gene>
    <name evidence="8" type="ORF">I2H31_16215</name>
</gene>
<feature type="domain" description="RagB/SusD" evidence="6">
    <location>
        <begin position="378"/>
        <end position="548"/>
    </location>
</feature>
<dbReference type="RefSeq" id="WP_196294094.1">
    <property type="nucleotide sequence ID" value="NZ_JADQDM010000008.1"/>
</dbReference>
<evidence type="ECO:0000256" key="2">
    <source>
        <dbReference type="ARBA" id="ARBA00006275"/>
    </source>
</evidence>
<comment type="subcellular location">
    <subcellularLocation>
        <location evidence="1">Cell outer membrane</location>
    </subcellularLocation>
</comment>
<organism evidence="8 9">
    <name type="scientific">Hymenobacter ruricola</name>
    <dbReference type="NCBI Taxonomy" id="2791023"/>
    <lineage>
        <taxon>Bacteria</taxon>
        <taxon>Pseudomonadati</taxon>
        <taxon>Bacteroidota</taxon>
        <taxon>Cytophagia</taxon>
        <taxon>Cytophagales</taxon>
        <taxon>Hymenobacteraceae</taxon>
        <taxon>Hymenobacter</taxon>
    </lineage>
</organism>
<keyword evidence="3" id="KW-0732">Signal</keyword>
<comment type="caution">
    <text evidence="8">The sequence shown here is derived from an EMBL/GenBank/DDBJ whole genome shotgun (WGS) entry which is preliminary data.</text>
</comment>
<dbReference type="InterPro" id="IPR033985">
    <property type="entry name" value="SusD-like_N"/>
</dbReference>
<dbReference type="CDD" id="cd08977">
    <property type="entry name" value="SusD"/>
    <property type="match status" value="1"/>
</dbReference>
<evidence type="ECO:0000259" key="6">
    <source>
        <dbReference type="Pfam" id="PF07980"/>
    </source>
</evidence>
<dbReference type="PROSITE" id="PS51257">
    <property type="entry name" value="PROKAR_LIPOPROTEIN"/>
    <property type="match status" value="1"/>
</dbReference>
<dbReference type="InterPro" id="IPR011990">
    <property type="entry name" value="TPR-like_helical_dom_sf"/>
</dbReference>
<dbReference type="Gene3D" id="1.25.40.10">
    <property type="entry name" value="Tetratricopeptide repeat domain"/>
    <property type="match status" value="1"/>
</dbReference>
<dbReference type="Gene3D" id="1.10.3780.10">
    <property type="entry name" value="SusD-like"/>
    <property type="match status" value="1"/>
</dbReference>
<keyword evidence="9" id="KW-1185">Reference proteome</keyword>
<dbReference type="Pfam" id="PF07980">
    <property type="entry name" value="SusD_RagB"/>
    <property type="match status" value="1"/>
</dbReference>
<evidence type="ECO:0000256" key="4">
    <source>
        <dbReference type="ARBA" id="ARBA00023136"/>
    </source>
</evidence>
<accession>A0ABS0I6T2</accession>
<keyword evidence="4" id="KW-0472">Membrane</keyword>
<dbReference type="InterPro" id="IPR012944">
    <property type="entry name" value="SusD_RagB_dom"/>
</dbReference>
<sequence>MKSHPILRRGGLALALGLVTLTGSLTGCNKDLDRTPFYDLNTESVYRDPANYLQVLAKCYAGFNLSGNPGSPDVFAGQGKDEGETSYLRAYWYLQELTTDEAVVAWNSGPLQELNTTSWSSSNDLINNCYTRIFYEVALCNEFIRETSDDKLSSRGITGQTAADARQQRAEARFLRALAYYHALDLYGNVPFVTEADAPSKALPHQTSRAALFAYVEKELQEIEPNLKPAHTAAYGRADRGAAWALLAKLYLNAQVYTGTARYTDCLTYCNKILTTPSYALAPEYRLLFLADNNVTAASEIIFPIESDGLVSQVYGGTTYLVHAAVGGRMLASGFGVNSGWAGNRTRKNLPLLFPTPASGFDTRAMFFTNGQTLEINDLTSFTDGYGVTKWRNKTSTGANGHDPQQIFVDTDFTLLRLAEVQLMYAEAVLRGGTGGTQTQALAYVNALRDRAYGNAGGGTDGHVSLAELTAPDFLLDERGRELYWEATRRTDLIRFGKFTSNYNWPFKGYTGAGDTKAGHDVAATRTLFPLPSTDLVANPTLVQNPGY</sequence>
<name>A0ABS0I6T2_9BACT</name>
<protein>
    <submittedName>
        <fullName evidence="8">RagB/SusD family nutrient uptake outer membrane protein</fullName>
    </submittedName>
</protein>
<evidence type="ECO:0000256" key="5">
    <source>
        <dbReference type="ARBA" id="ARBA00023237"/>
    </source>
</evidence>
<evidence type="ECO:0000313" key="9">
    <source>
        <dbReference type="Proteomes" id="UP000618931"/>
    </source>
</evidence>
<dbReference type="Proteomes" id="UP000618931">
    <property type="component" value="Unassembled WGS sequence"/>
</dbReference>
<evidence type="ECO:0000256" key="1">
    <source>
        <dbReference type="ARBA" id="ARBA00004442"/>
    </source>
</evidence>
<keyword evidence="5" id="KW-0998">Cell outer membrane</keyword>
<proteinExistence type="inferred from homology"/>
<feature type="domain" description="SusD-like N-terminal" evidence="7">
    <location>
        <begin position="103"/>
        <end position="252"/>
    </location>
</feature>
<dbReference type="Gene3D" id="1.25.40.390">
    <property type="match status" value="1"/>
</dbReference>
<evidence type="ECO:0000313" key="8">
    <source>
        <dbReference type="EMBL" id="MBF9222650.1"/>
    </source>
</evidence>
<reference evidence="8 9" key="1">
    <citation type="submission" date="2020-11" db="EMBL/GenBank/DDBJ databases">
        <authorList>
            <person name="Kim M.K."/>
        </authorList>
    </citation>
    <scope>NUCLEOTIDE SEQUENCE [LARGE SCALE GENOMIC DNA]</scope>
    <source>
        <strain evidence="8 9">BT662</strain>
    </source>
</reference>
<evidence type="ECO:0000259" key="7">
    <source>
        <dbReference type="Pfam" id="PF14322"/>
    </source>
</evidence>
<dbReference type="EMBL" id="JADQDM010000008">
    <property type="protein sequence ID" value="MBF9222650.1"/>
    <property type="molecule type" value="Genomic_DNA"/>
</dbReference>
<evidence type="ECO:0000256" key="3">
    <source>
        <dbReference type="ARBA" id="ARBA00022729"/>
    </source>
</evidence>
<dbReference type="Pfam" id="PF14322">
    <property type="entry name" value="SusD-like_3"/>
    <property type="match status" value="1"/>
</dbReference>